<dbReference type="InterPro" id="IPR006311">
    <property type="entry name" value="TAT_signal"/>
</dbReference>
<dbReference type="GO" id="GO:0000272">
    <property type="term" value="P:polysaccharide catabolic process"/>
    <property type="evidence" value="ECO:0007669"/>
    <property type="project" value="UniProtKB-KW"/>
</dbReference>
<evidence type="ECO:0000256" key="3">
    <source>
        <dbReference type="ARBA" id="ARBA00023295"/>
    </source>
</evidence>
<dbReference type="SMART" id="SM00637">
    <property type="entry name" value="CBD_II"/>
    <property type="match status" value="1"/>
</dbReference>
<dbReference type="PROSITE" id="PS50853">
    <property type="entry name" value="FN3"/>
    <property type="match status" value="1"/>
</dbReference>
<dbReference type="Pfam" id="PF00553">
    <property type="entry name" value="CBM_2"/>
    <property type="match status" value="1"/>
</dbReference>
<dbReference type="Pfam" id="PF00041">
    <property type="entry name" value="fn3"/>
    <property type="match status" value="1"/>
</dbReference>
<keyword evidence="2" id="KW-0119">Carbohydrate metabolism</keyword>
<keyword evidence="8" id="KW-0456">Lyase</keyword>
<feature type="domain" description="CBM2" evidence="7">
    <location>
        <begin position="51"/>
        <end position="158"/>
    </location>
</feature>
<evidence type="ECO:0000313" key="9">
    <source>
        <dbReference type="Proteomes" id="UP000321617"/>
    </source>
</evidence>
<evidence type="ECO:0000256" key="2">
    <source>
        <dbReference type="ARBA" id="ARBA00023277"/>
    </source>
</evidence>
<dbReference type="SUPFAM" id="SSF49265">
    <property type="entry name" value="Fibronectin type III"/>
    <property type="match status" value="1"/>
</dbReference>
<dbReference type="InterPro" id="IPR008965">
    <property type="entry name" value="CBM2/CBM3_carb-bd_dom_sf"/>
</dbReference>
<keyword evidence="3" id="KW-0378">Hydrolase</keyword>
<keyword evidence="4" id="KW-0624">Polysaccharide degradation</keyword>
<dbReference type="Proteomes" id="UP000321617">
    <property type="component" value="Unassembled WGS sequence"/>
</dbReference>
<dbReference type="InterPro" id="IPR001919">
    <property type="entry name" value="CBD2"/>
</dbReference>
<dbReference type="SMART" id="SM00710">
    <property type="entry name" value="PbH1"/>
    <property type="match status" value="6"/>
</dbReference>
<feature type="compositionally biased region" description="Pro residues" evidence="5">
    <location>
        <begin position="1"/>
        <end position="21"/>
    </location>
</feature>
<dbReference type="SMART" id="SM00060">
    <property type="entry name" value="FN3"/>
    <property type="match status" value="1"/>
</dbReference>
<evidence type="ECO:0000259" key="7">
    <source>
        <dbReference type="PROSITE" id="PS51173"/>
    </source>
</evidence>
<dbReference type="InterPro" id="IPR006626">
    <property type="entry name" value="PbH1"/>
</dbReference>
<dbReference type="SUPFAM" id="SSF51126">
    <property type="entry name" value="Pectin lyase-like"/>
    <property type="match status" value="1"/>
</dbReference>
<name>A0A562V9R0_9ACTN</name>
<evidence type="ECO:0000256" key="4">
    <source>
        <dbReference type="ARBA" id="ARBA00023326"/>
    </source>
</evidence>
<evidence type="ECO:0000256" key="5">
    <source>
        <dbReference type="SAM" id="MobiDB-lite"/>
    </source>
</evidence>
<organism evidence="8 9">
    <name type="scientific">Stackebrandtia albiflava</name>
    <dbReference type="NCBI Taxonomy" id="406432"/>
    <lineage>
        <taxon>Bacteria</taxon>
        <taxon>Bacillati</taxon>
        <taxon>Actinomycetota</taxon>
        <taxon>Actinomycetes</taxon>
        <taxon>Glycomycetales</taxon>
        <taxon>Glycomycetaceae</taxon>
        <taxon>Stackebrandtia</taxon>
    </lineage>
</organism>
<evidence type="ECO:0000259" key="6">
    <source>
        <dbReference type="PROSITE" id="PS50853"/>
    </source>
</evidence>
<dbReference type="InterPro" id="IPR012291">
    <property type="entry name" value="CBM2_carb-bd_dom_sf"/>
</dbReference>
<dbReference type="GO" id="GO:0030247">
    <property type="term" value="F:polysaccharide binding"/>
    <property type="evidence" value="ECO:0007669"/>
    <property type="project" value="UniProtKB-UniRule"/>
</dbReference>
<keyword evidence="1" id="KW-0677">Repeat</keyword>
<feature type="domain" description="Fibronectin type-III" evidence="6">
    <location>
        <begin position="168"/>
        <end position="253"/>
    </location>
</feature>
<keyword evidence="9" id="KW-1185">Reference proteome</keyword>
<dbReference type="GO" id="GO:0004553">
    <property type="term" value="F:hydrolase activity, hydrolyzing O-glycosyl compounds"/>
    <property type="evidence" value="ECO:0007669"/>
    <property type="project" value="InterPro"/>
</dbReference>
<dbReference type="Gene3D" id="2.60.40.10">
    <property type="entry name" value="Immunoglobulins"/>
    <property type="match status" value="1"/>
</dbReference>
<dbReference type="PROSITE" id="PS51318">
    <property type="entry name" value="TAT"/>
    <property type="match status" value="1"/>
</dbReference>
<dbReference type="Gene3D" id="2.60.40.290">
    <property type="match status" value="1"/>
</dbReference>
<dbReference type="InterPro" id="IPR012334">
    <property type="entry name" value="Pectin_lyas_fold"/>
</dbReference>
<dbReference type="OrthoDB" id="264773at2"/>
<dbReference type="Gene3D" id="2.160.20.10">
    <property type="entry name" value="Single-stranded right-handed beta-helix, Pectin lyase-like"/>
    <property type="match status" value="1"/>
</dbReference>
<dbReference type="GO" id="GO:0016829">
    <property type="term" value="F:lyase activity"/>
    <property type="evidence" value="ECO:0007669"/>
    <property type="project" value="UniProtKB-KW"/>
</dbReference>
<comment type="caution">
    <text evidence="8">The sequence shown here is derived from an EMBL/GenBank/DDBJ whole genome shotgun (WGS) entry which is preliminary data.</text>
</comment>
<dbReference type="PANTHER" id="PTHR13817:SF73">
    <property type="entry name" value="FIBRONECTIN TYPE-III DOMAIN-CONTAINING PROTEIN"/>
    <property type="match status" value="1"/>
</dbReference>
<dbReference type="PANTHER" id="PTHR13817">
    <property type="entry name" value="TITIN"/>
    <property type="match status" value="1"/>
</dbReference>
<dbReference type="PROSITE" id="PS51173">
    <property type="entry name" value="CBM2"/>
    <property type="match status" value="1"/>
</dbReference>
<dbReference type="InterPro" id="IPR011050">
    <property type="entry name" value="Pectin_lyase_fold/virulence"/>
</dbReference>
<proteinExistence type="predicted"/>
<gene>
    <name evidence="8" type="ORF">LX16_0266</name>
</gene>
<dbReference type="SUPFAM" id="SSF49384">
    <property type="entry name" value="Carbohydrate-binding domain"/>
    <property type="match status" value="1"/>
</dbReference>
<keyword evidence="3" id="KW-0326">Glycosidase</keyword>
<dbReference type="CDD" id="cd00063">
    <property type="entry name" value="FN3"/>
    <property type="match status" value="1"/>
</dbReference>
<dbReference type="EMBL" id="VLLL01000005">
    <property type="protein sequence ID" value="TWJ14581.1"/>
    <property type="molecule type" value="Genomic_DNA"/>
</dbReference>
<accession>A0A562V9R0</accession>
<protein>
    <submittedName>
        <fullName evidence="8">Parallel beta helix pectate lyase-like protein</fullName>
    </submittedName>
</protein>
<sequence>MSPHPPPPNPIPRPGRVPSPAPRGRRRGARRAVAAGLVLAAVSTVLAPGTAHAAGPVLTAEIVQTSTWSTGYSADVVITNTGDTESTDWTVEFDLPTGTELTNSWSAVHTASGNHHVFGNVSYNGDIAPGESEDFGFSVRGLALPADCTIDGADCGGGGEPDTQAPGVPGGLKVVSVTGNSVTLGWDTATDDTGVTGYRVSRDGTVAETTPATSATVTGLSPETAYTFTVAAFDAAGNVSSPSAPVTATTLPDSGDGEVIDVDTAAELTAALTAVGPGDTIRLAAGEYHGDFAANVAGTASQPITLTGPADAVLVNDGPSGSAPSCPEPTAGWDPGYGLWLYDSPHWNLTGFTVADSKKGIVIDASHHVTVDGVYVHHVEEEAVHFRNTSPDGVIRDSRITHTGLVKPQYGEGVYIGSANSNWDCYGNTGGADRSDRVQVVGNVIGPWVTAELIDVKEGTFDGVIRDNTFHGQGIAGQNSADSWVDVKGIDYLIEGNTGDFESPGVFAHGYETHNPSTSPSFQNGCGNVWRDNVSDLGGVGGWAINVTSTSKCSGNLNVVYASNTVSGATQGLTNITVTQ</sequence>
<dbReference type="InterPro" id="IPR013783">
    <property type="entry name" value="Ig-like_fold"/>
</dbReference>
<dbReference type="InterPro" id="IPR036116">
    <property type="entry name" value="FN3_sf"/>
</dbReference>
<dbReference type="RefSeq" id="WP_147131834.1">
    <property type="nucleotide sequence ID" value="NZ_BAABIJ010000001.1"/>
</dbReference>
<dbReference type="AlphaFoldDB" id="A0A562V9R0"/>
<dbReference type="InterPro" id="IPR003961">
    <property type="entry name" value="FN3_dom"/>
</dbReference>
<evidence type="ECO:0000313" key="8">
    <source>
        <dbReference type="EMBL" id="TWJ14581.1"/>
    </source>
</evidence>
<feature type="region of interest" description="Disordered" evidence="5">
    <location>
        <begin position="1"/>
        <end position="28"/>
    </location>
</feature>
<dbReference type="InterPro" id="IPR050964">
    <property type="entry name" value="Striated_Muscle_Regulatory"/>
</dbReference>
<evidence type="ECO:0000256" key="1">
    <source>
        <dbReference type="ARBA" id="ARBA00022737"/>
    </source>
</evidence>
<reference evidence="8 9" key="1">
    <citation type="journal article" date="2013" name="Stand. Genomic Sci.">
        <title>Genomic Encyclopedia of Type Strains, Phase I: The one thousand microbial genomes (KMG-I) project.</title>
        <authorList>
            <person name="Kyrpides N.C."/>
            <person name="Woyke T."/>
            <person name="Eisen J.A."/>
            <person name="Garrity G."/>
            <person name="Lilburn T.G."/>
            <person name="Beck B.J."/>
            <person name="Whitman W.B."/>
            <person name="Hugenholtz P."/>
            <person name="Klenk H.P."/>
        </authorList>
    </citation>
    <scope>NUCLEOTIDE SEQUENCE [LARGE SCALE GENOMIC DNA]</scope>
    <source>
        <strain evidence="8 9">DSM 45044</strain>
    </source>
</reference>